<evidence type="ECO:0000256" key="2">
    <source>
        <dbReference type="SAM" id="SignalP"/>
    </source>
</evidence>
<evidence type="ECO:0000313" key="5">
    <source>
        <dbReference type="Proteomes" id="UP000712080"/>
    </source>
</evidence>
<evidence type="ECO:0000313" key="4">
    <source>
        <dbReference type="EMBL" id="NMH27841.1"/>
    </source>
</evidence>
<evidence type="ECO:0000259" key="3">
    <source>
        <dbReference type="Pfam" id="PF18962"/>
    </source>
</evidence>
<name>A0A972FKW6_9FLAO</name>
<protein>
    <submittedName>
        <fullName evidence="4">T9SS type A sorting domain-containing protein</fullName>
    </submittedName>
</protein>
<comment type="caution">
    <text evidence="4">The sequence shown here is derived from an EMBL/GenBank/DDBJ whole genome shotgun (WGS) entry which is preliminary data.</text>
</comment>
<keyword evidence="1 2" id="KW-0732">Signal</keyword>
<dbReference type="AlphaFoldDB" id="A0A972FKW6"/>
<dbReference type="PANTHER" id="PTHR42754:SF1">
    <property type="entry name" value="LIPOPROTEIN"/>
    <property type="match status" value="1"/>
</dbReference>
<feature type="signal peptide" evidence="2">
    <location>
        <begin position="1"/>
        <end position="18"/>
    </location>
</feature>
<feature type="domain" description="Secretion system C-terminal sorting" evidence="3">
    <location>
        <begin position="442"/>
        <end position="505"/>
    </location>
</feature>
<dbReference type="Pfam" id="PF18962">
    <property type="entry name" value="Por_Secre_tail"/>
    <property type="match status" value="1"/>
</dbReference>
<evidence type="ECO:0000256" key="1">
    <source>
        <dbReference type="ARBA" id="ARBA00022729"/>
    </source>
</evidence>
<gene>
    <name evidence="4" type="ORF">G6047_07345</name>
</gene>
<dbReference type="RefSeq" id="WP_169526882.1">
    <property type="nucleotide sequence ID" value="NZ_JAAMPU010000103.1"/>
</dbReference>
<reference evidence="4" key="1">
    <citation type="submission" date="2020-02" db="EMBL/GenBank/DDBJ databases">
        <title>Flavobacterium sp. genome.</title>
        <authorList>
            <person name="Jung H.S."/>
            <person name="Baek J.H."/>
            <person name="Jeon C.O."/>
        </authorList>
    </citation>
    <scope>NUCLEOTIDE SEQUENCE</scope>
    <source>
        <strain evidence="4">SE-s28</strain>
    </source>
</reference>
<dbReference type="Proteomes" id="UP000712080">
    <property type="component" value="Unassembled WGS sequence"/>
</dbReference>
<proteinExistence type="predicted"/>
<keyword evidence="5" id="KW-1185">Reference proteome</keyword>
<sequence>MKKMLLLACMGIAHFVNGQITGPSSLYGGTDWDYSRGIAPAPGGGFVSVGETFSNNGDIPANLGAFDGWAFRTDASGTLSWSFNFGGTDYDYLQKVQPTPDGAFIAAGYSWSNDGDCVGNHGNQDAWVMKFSATGDVIWSKLFGGFASDFAYDIITTSDGGYAFCGETWSQSGDVVGNPDNGAAQIWIVKLDADGNITWSMTYGGSDGDYGYRLNQTPDNGFICIGETSSNNVQVSNNHGNEDIWVVKTSSGGTLEWAKTYGGSGSDQGRDIQPTADGGYILVAAANSNNPEGDITGSHGFFDAWVAKLTSTGDIEWSRMYGGSGEDEGMEIYPTQNGYIVMGHTRSFDGDFGGITGDVDTFLMKIEADGDIVWADTFGTSADDRCYNLFKQGNQYTMAGYSSSLEGSLGTPHGGRDAWLMQVTDNDPLAVFSTEAQLIKAYPNPVRHTLSFSGEQALESVAIYNAIGILVKSKDFDTLGRSIDVSDLQTGTYLATVKTKDATKTFTIIKK</sequence>
<organism evidence="4 5">
    <name type="scientific">Flavobacterium silvaticum</name>
    <dbReference type="NCBI Taxonomy" id="1852020"/>
    <lineage>
        <taxon>Bacteria</taxon>
        <taxon>Pseudomonadati</taxon>
        <taxon>Bacteroidota</taxon>
        <taxon>Flavobacteriia</taxon>
        <taxon>Flavobacteriales</taxon>
        <taxon>Flavobacteriaceae</taxon>
        <taxon>Flavobacterium</taxon>
    </lineage>
</organism>
<dbReference type="NCBIfam" id="TIGR04183">
    <property type="entry name" value="Por_Secre_tail"/>
    <property type="match status" value="1"/>
</dbReference>
<accession>A0A972FKW6</accession>
<feature type="chain" id="PRO_5036872382" evidence="2">
    <location>
        <begin position="19"/>
        <end position="511"/>
    </location>
</feature>
<dbReference type="EMBL" id="JAAMPU010000103">
    <property type="protein sequence ID" value="NMH27841.1"/>
    <property type="molecule type" value="Genomic_DNA"/>
</dbReference>
<dbReference type="PANTHER" id="PTHR42754">
    <property type="entry name" value="ENDOGLUCANASE"/>
    <property type="match status" value="1"/>
</dbReference>
<dbReference type="InterPro" id="IPR026444">
    <property type="entry name" value="Secre_tail"/>
</dbReference>